<organism evidence="1 2">
    <name type="scientific">Pseudonocardia hispaniensis</name>
    <dbReference type="NCBI Taxonomy" id="904933"/>
    <lineage>
        <taxon>Bacteria</taxon>
        <taxon>Bacillati</taxon>
        <taxon>Actinomycetota</taxon>
        <taxon>Actinomycetes</taxon>
        <taxon>Pseudonocardiales</taxon>
        <taxon>Pseudonocardiaceae</taxon>
        <taxon>Pseudonocardia</taxon>
    </lineage>
</organism>
<dbReference type="InterPro" id="IPR011335">
    <property type="entry name" value="Restrct_endonuc-II-like"/>
</dbReference>
<gene>
    <name evidence="1" type="ORF">ACFQE5_02055</name>
</gene>
<dbReference type="GO" id="GO:0004519">
    <property type="term" value="F:endonuclease activity"/>
    <property type="evidence" value="ECO:0007669"/>
    <property type="project" value="UniProtKB-KW"/>
</dbReference>
<dbReference type="RefSeq" id="WP_379582101.1">
    <property type="nucleotide sequence ID" value="NZ_JBHSQW010000004.1"/>
</dbReference>
<comment type="caution">
    <text evidence="1">The sequence shown here is derived from an EMBL/GenBank/DDBJ whole genome shotgun (WGS) entry which is preliminary data.</text>
</comment>
<evidence type="ECO:0000313" key="2">
    <source>
        <dbReference type="Proteomes" id="UP001596302"/>
    </source>
</evidence>
<keyword evidence="2" id="KW-1185">Reference proteome</keyword>
<name>A0ABW1IWY4_9PSEU</name>
<protein>
    <submittedName>
        <fullName evidence="1">Endonuclease domain-containing protein</fullName>
    </submittedName>
</protein>
<proteinExistence type="predicted"/>
<dbReference type="Proteomes" id="UP001596302">
    <property type="component" value="Unassembled WGS sequence"/>
</dbReference>
<dbReference type="SUPFAM" id="SSF52980">
    <property type="entry name" value="Restriction endonuclease-like"/>
    <property type="match status" value="1"/>
</dbReference>
<keyword evidence="1" id="KW-0255">Endonuclease</keyword>
<dbReference type="EMBL" id="JBHSQW010000004">
    <property type="protein sequence ID" value="MFC5992991.1"/>
    <property type="molecule type" value="Genomic_DNA"/>
</dbReference>
<accession>A0ABW1IWY4</accession>
<keyword evidence="1" id="KW-0540">Nuclease</keyword>
<keyword evidence="1" id="KW-0378">Hydrolase</keyword>
<dbReference type="Gene3D" id="3.40.960.10">
    <property type="entry name" value="VSR Endonuclease"/>
    <property type="match status" value="1"/>
</dbReference>
<sequence>MISGPFRGSEAIARGVLTRGQLRSARYRRILPDIYVHADDRIDLRLRSRAAFLMVARRGGVLAGYSAAELLGAHCAPANAPAEVLVGYDVRAHPGLLVHRGSPGPGDVCGAGGCRVTSPERTAWDLARRLDLVEAVVAVDALAGRFAPRDLLARRARTPGARGCRCLDKVVELADPRSESPMETRLRLLLVLAGLPVPEVQFPVRNAAGVVLARFDLAYPEAMLAIEYDGELHLSPNGRVRDRERDVDTALRGWHTLRFGKRDVLAAPQRTVRVVAQVRAQRLAAEFDSRARNS</sequence>
<evidence type="ECO:0000313" key="1">
    <source>
        <dbReference type="EMBL" id="MFC5992991.1"/>
    </source>
</evidence>
<reference evidence="2" key="1">
    <citation type="journal article" date="2019" name="Int. J. Syst. Evol. Microbiol.">
        <title>The Global Catalogue of Microorganisms (GCM) 10K type strain sequencing project: providing services to taxonomists for standard genome sequencing and annotation.</title>
        <authorList>
            <consortium name="The Broad Institute Genomics Platform"/>
            <consortium name="The Broad Institute Genome Sequencing Center for Infectious Disease"/>
            <person name="Wu L."/>
            <person name="Ma J."/>
        </authorList>
    </citation>
    <scope>NUCLEOTIDE SEQUENCE [LARGE SCALE GENOMIC DNA]</scope>
    <source>
        <strain evidence="2">CCM 8391</strain>
    </source>
</reference>